<dbReference type="RefSeq" id="WP_244919547.1">
    <property type="nucleotide sequence ID" value="NZ_BDUD01000002.1"/>
</dbReference>
<gene>
    <name evidence="1" type="ORF">NIES4072_71740</name>
</gene>
<comment type="caution">
    <text evidence="1">The sequence shown here is derived from an EMBL/GenBank/DDBJ whole genome shotgun (WGS) entry which is preliminary data.</text>
</comment>
<proteinExistence type="predicted"/>
<name>A0A2R5FXH1_NOSCO</name>
<dbReference type="EMBL" id="BDUD01000002">
    <property type="protein sequence ID" value="GBG23462.1"/>
    <property type="molecule type" value="Genomic_DNA"/>
</dbReference>
<dbReference type="Proteomes" id="UP000245124">
    <property type="component" value="Unassembled WGS sequence"/>
</dbReference>
<dbReference type="AlphaFoldDB" id="A0A2R5FXH1"/>
<keyword evidence="2" id="KW-1185">Reference proteome</keyword>
<evidence type="ECO:0000313" key="2">
    <source>
        <dbReference type="Proteomes" id="UP000245124"/>
    </source>
</evidence>
<sequence>MSTARHHAEWLSLVEASGPFLSLPVLLKVFPNGLDAHDPEHLKLLRLAYEEWQDNQLGAKPEPAIHRAWVDFVLRQTLELPDEVLLTGQRIPTGLAATIAEQGETLRPDWVVVEPDGNKPRLLVQIVLPQQNLEKPLKDRRWKASPATRMMELLHACNVRLGLVTNGEHWLLVNAPRGETTGFISWYGALWLEEHITLRAFRSLLGVQRFFGVDDSESLEALLQASVTDQQEVTDQLGYQVRKAVEVLVEALDHIDQDRNRILLQGISETDLYEAALTVMMRLVFLFSAEERGLLLLGDPLYDQHYAVSTLREQLQQRADKEGEEVLERRYDAWCRLLATFRAVYGAKYYSLGLGNTIWFNSW</sequence>
<evidence type="ECO:0000313" key="1">
    <source>
        <dbReference type="EMBL" id="GBG23462.1"/>
    </source>
</evidence>
<protein>
    <submittedName>
        <fullName evidence="1">Uncharacterized protein</fullName>
    </submittedName>
</protein>
<organism evidence="1 2">
    <name type="scientific">Nostoc commune NIES-4072</name>
    <dbReference type="NCBI Taxonomy" id="2005467"/>
    <lineage>
        <taxon>Bacteria</taxon>
        <taxon>Bacillati</taxon>
        <taxon>Cyanobacteriota</taxon>
        <taxon>Cyanophyceae</taxon>
        <taxon>Nostocales</taxon>
        <taxon>Nostocaceae</taxon>
        <taxon>Nostoc</taxon>
    </lineage>
</organism>
<accession>A0A2R5FXH1</accession>
<reference evidence="1 2" key="1">
    <citation type="submission" date="2017-06" db="EMBL/GenBank/DDBJ databases">
        <title>Genome sequencing of cyanobaciteial culture collection at National Institute for Environmental Studies (NIES).</title>
        <authorList>
            <person name="Hirose Y."/>
            <person name="Shimura Y."/>
            <person name="Fujisawa T."/>
            <person name="Nakamura Y."/>
            <person name="Kawachi M."/>
        </authorList>
    </citation>
    <scope>NUCLEOTIDE SEQUENCE [LARGE SCALE GENOMIC DNA]</scope>
    <source>
        <strain evidence="1 2">NIES-4072</strain>
    </source>
</reference>